<comment type="function">
    <text evidence="9">Catalyzes the conversion of oxaloacetate (OAA) to phosphoenolpyruvate (PEP), the rate-limiting step in the metabolic pathway that produces glucose from lactate and other precursors derived from the citric acid cycle.</text>
</comment>
<keyword evidence="7 9" id="KW-0464">Manganese</keyword>
<dbReference type="EMBL" id="JAUCMM010000001">
    <property type="protein sequence ID" value="MDM7887300.1"/>
    <property type="molecule type" value="Genomic_DNA"/>
</dbReference>
<dbReference type="PIRSF" id="PIRSF001348">
    <property type="entry name" value="PEP_carboxykinase_GTP"/>
    <property type="match status" value="1"/>
</dbReference>
<feature type="binding site" evidence="9">
    <location>
        <begin position="280"/>
        <end position="285"/>
    </location>
    <ligand>
        <name>GTP</name>
        <dbReference type="ChEBI" id="CHEBI:37565"/>
    </ligand>
</feature>
<reference evidence="13 14" key="1">
    <citation type="submission" date="2023-06" db="EMBL/GenBank/DDBJ databases">
        <authorList>
            <person name="Feng G."/>
            <person name="Li J."/>
            <person name="Zhu H."/>
        </authorList>
    </citation>
    <scope>NUCLEOTIDE SEQUENCE [LARGE SCALE GENOMIC DNA]</scope>
    <source>
        <strain evidence="13 14">RHCJP20</strain>
    </source>
</reference>
<feature type="region of interest" description="Disordered" evidence="10">
    <location>
        <begin position="609"/>
        <end position="629"/>
    </location>
</feature>
<dbReference type="InterPro" id="IPR008210">
    <property type="entry name" value="PEP_carboxykinase_N"/>
</dbReference>
<evidence type="ECO:0000256" key="4">
    <source>
        <dbReference type="ARBA" id="ARBA00022741"/>
    </source>
</evidence>
<organism evidence="13 14">
    <name type="scientific">Curtobacterium subtropicum</name>
    <dbReference type="NCBI Taxonomy" id="3055138"/>
    <lineage>
        <taxon>Bacteria</taxon>
        <taxon>Bacillati</taxon>
        <taxon>Actinomycetota</taxon>
        <taxon>Actinomycetes</taxon>
        <taxon>Micrococcales</taxon>
        <taxon>Microbacteriaceae</taxon>
        <taxon>Curtobacterium</taxon>
    </lineage>
</organism>
<keyword evidence="3 9" id="KW-0479">Metal-binding</keyword>
<dbReference type="InterPro" id="IPR018091">
    <property type="entry name" value="PEP_carboxykin_GTP_CS"/>
</dbReference>
<feature type="active site" evidence="9">
    <location>
        <position position="281"/>
    </location>
</feature>
<feature type="binding site" evidence="9">
    <location>
        <position position="237"/>
    </location>
    <ligand>
        <name>Mn(2+)</name>
        <dbReference type="ChEBI" id="CHEBI:29035"/>
    </ligand>
</feature>
<evidence type="ECO:0000256" key="3">
    <source>
        <dbReference type="ARBA" id="ARBA00022723"/>
    </source>
</evidence>
<dbReference type="CDD" id="cd00819">
    <property type="entry name" value="PEPCK_GTP"/>
    <property type="match status" value="1"/>
</dbReference>
<comment type="similarity">
    <text evidence="1 9">Belongs to the phosphoenolpyruvate carboxykinase [GTP] family.</text>
</comment>
<dbReference type="EC" id="4.1.1.32" evidence="9"/>
<dbReference type="RefSeq" id="WP_289469033.1">
    <property type="nucleotide sequence ID" value="NZ_JAUCMM010000001.1"/>
</dbReference>
<keyword evidence="4 9" id="KW-0547">Nucleotide-binding</keyword>
<feature type="binding site" evidence="9">
    <location>
        <position position="85"/>
    </location>
    <ligand>
        <name>substrate</name>
    </ligand>
</feature>
<evidence type="ECO:0000256" key="8">
    <source>
        <dbReference type="ARBA" id="ARBA00023239"/>
    </source>
</evidence>
<keyword evidence="5 9" id="KW-0210">Decarboxylase</keyword>
<dbReference type="PROSITE" id="PS00505">
    <property type="entry name" value="PEPCK_GTP"/>
    <property type="match status" value="1"/>
</dbReference>
<dbReference type="Gene3D" id="3.90.228.20">
    <property type="match status" value="1"/>
</dbReference>
<sequence>MITNPNHTSPTPHTVPGSPRVALEAWVARIASLTRPDRVVWCDGSADETARLTRQLVDEGKLVALDQERRPNSFLARSDPDDVARVEGRTFTCSRTPEDAGPTNHWREPSAMRAELEERFAGSMRGRTMYVVPFSMGPVGGPISQLGVEVTDSAYVVLSMGKTTRLGHGVLRAIDAGVPWVATVHSVGMPLRDDAGTEQPDLAWPCNPTKYIVQFPETREVWSYGSGYGGNALLAKKCFALRIASVMGRDEGWLAEHMLLVRLTSPEGRAFHVAAAFPSACGKTNLAMLQPELPGWSVETIGDDIAWLRPGADGRLHAINPEAGLFGVAPGTGHDTNPVAVETIAADTIFTNVALTDDGDVWWEGLTPEPPAHLVDWTGADWTPDSPTPAAHPNARFTVSLDRVPTLADGWEHSVPVDAVVFGGRRSTNVPLVAQAPTWAEGVFMGATVSSEQTAAAEGTVGELRRDPFAMLPFCGYDMADHWSHWLDTGARLGAGAPAVFQVNWFRKDADGGFLWPGFRENARVLEWIARRVEGSVPAVESPVGLLPDLGDLDVRGLDLPEARLDALFAVEPGPWLEECDLTEEFLAGFGDRTPPVFTAILDERRAALHAETPESAPESESESVRQAA</sequence>
<proteinExistence type="inferred from homology"/>
<evidence type="ECO:0000256" key="1">
    <source>
        <dbReference type="ARBA" id="ARBA00005796"/>
    </source>
</evidence>
<keyword evidence="6 9" id="KW-0342">GTP-binding</keyword>
<comment type="catalytic activity">
    <reaction evidence="9">
        <text>oxaloacetate + GTP = phosphoenolpyruvate + GDP + CO2</text>
        <dbReference type="Rhea" id="RHEA:10388"/>
        <dbReference type="ChEBI" id="CHEBI:16452"/>
        <dbReference type="ChEBI" id="CHEBI:16526"/>
        <dbReference type="ChEBI" id="CHEBI:37565"/>
        <dbReference type="ChEBI" id="CHEBI:58189"/>
        <dbReference type="ChEBI" id="CHEBI:58702"/>
        <dbReference type="EC" id="4.1.1.32"/>
    </reaction>
</comment>
<comment type="cofactor">
    <cofactor evidence="9">
        <name>Mn(2+)</name>
        <dbReference type="ChEBI" id="CHEBI:29035"/>
    </cofactor>
    <text evidence="9">Binds 1 Mn(2+) ion per subunit.</text>
</comment>
<dbReference type="Pfam" id="PF00821">
    <property type="entry name" value="PEPCK_GTP"/>
    <property type="match status" value="1"/>
</dbReference>
<dbReference type="SUPFAM" id="SSF68923">
    <property type="entry name" value="PEP carboxykinase N-terminal domain"/>
    <property type="match status" value="1"/>
</dbReference>
<keyword evidence="2 9" id="KW-0312">Gluconeogenesis</keyword>
<dbReference type="NCBIfam" id="NF003253">
    <property type="entry name" value="PRK04210.1"/>
    <property type="match status" value="1"/>
</dbReference>
<dbReference type="Proteomes" id="UP001235720">
    <property type="component" value="Unassembled WGS sequence"/>
</dbReference>
<feature type="domain" description="Phosphoenolpyruvate carboxykinase C-terminal P-loop" evidence="11">
    <location>
        <begin position="253"/>
        <end position="605"/>
    </location>
</feature>
<dbReference type="InterPro" id="IPR008209">
    <property type="entry name" value="PEP_carboxykinase_GTP"/>
</dbReference>
<evidence type="ECO:0000259" key="12">
    <source>
        <dbReference type="Pfam" id="PF17297"/>
    </source>
</evidence>
<gene>
    <name evidence="9" type="primary">pckG</name>
    <name evidence="13" type="ORF">QUG98_02430</name>
</gene>
<feature type="domain" description="Phosphoenolpyruvate carboxykinase GTP-utilising N-terminal" evidence="12">
    <location>
        <begin position="26"/>
        <end position="249"/>
    </location>
</feature>
<evidence type="ECO:0000259" key="11">
    <source>
        <dbReference type="Pfam" id="PF00821"/>
    </source>
</evidence>
<evidence type="ECO:0000256" key="10">
    <source>
        <dbReference type="SAM" id="MobiDB-lite"/>
    </source>
</evidence>
<dbReference type="InterPro" id="IPR035077">
    <property type="entry name" value="PEP_carboxykinase_GTP_C"/>
</dbReference>
<evidence type="ECO:0000256" key="2">
    <source>
        <dbReference type="ARBA" id="ARBA00022432"/>
    </source>
</evidence>
<dbReference type="SUPFAM" id="SSF53795">
    <property type="entry name" value="PEP carboxykinase-like"/>
    <property type="match status" value="1"/>
</dbReference>
<feature type="binding site" evidence="9">
    <location>
        <begin position="394"/>
        <end position="396"/>
    </location>
    <ligand>
        <name>substrate</name>
    </ligand>
</feature>
<dbReference type="InterPro" id="IPR013035">
    <property type="entry name" value="PEP_carboxykinase_C"/>
</dbReference>
<comment type="subcellular location">
    <subcellularLocation>
        <location evidence="9">Cytoplasm</location>
    </subcellularLocation>
</comment>
<comment type="subunit">
    <text evidence="9">Monomer.</text>
</comment>
<dbReference type="GO" id="GO:0004613">
    <property type="term" value="F:phosphoenolpyruvate carboxykinase (GTP) activity"/>
    <property type="evidence" value="ECO:0007669"/>
    <property type="project" value="UniProtKB-EC"/>
</dbReference>
<comment type="pathway">
    <text evidence="9">Carbohydrate biosynthesis; gluconeogenesis.</text>
</comment>
<dbReference type="Pfam" id="PF17297">
    <property type="entry name" value="PEPCK_N"/>
    <property type="match status" value="1"/>
</dbReference>
<name>A0ABT7TCJ9_9MICO</name>
<evidence type="ECO:0000256" key="9">
    <source>
        <dbReference type="HAMAP-Rule" id="MF_00452"/>
    </source>
</evidence>
<evidence type="ECO:0000256" key="6">
    <source>
        <dbReference type="ARBA" id="ARBA00023134"/>
    </source>
</evidence>
<feature type="binding site" evidence="9">
    <location>
        <position position="396"/>
    </location>
    <ligand>
        <name>GTP</name>
        <dbReference type="ChEBI" id="CHEBI:37565"/>
    </ligand>
</feature>
<protein>
    <recommendedName>
        <fullName evidence="9">Phosphoenolpyruvate carboxykinase [GTP]</fullName>
        <shortName evidence="9">PEP carboxykinase</shortName>
        <shortName evidence="9">PEPCK</shortName>
        <ecNumber evidence="9">4.1.1.32</ecNumber>
    </recommendedName>
    <alternativeName>
        <fullName evidence="9">GTP-dependent phosphoenolpyruvate carboxykinase</fullName>
        <shortName evidence="9">GTP-PEPCK</shortName>
    </alternativeName>
</protein>
<keyword evidence="9" id="KW-0963">Cytoplasm</keyword>
<evidence type="ECO:0000313" key="13">
    <source>
        <dbReference type="EMBL" id="MDM7887300.1"/>
    </source>
</evidence>
<evidence type="ECO:0000313" key="14">
    <source>
        <dbReference type="Proteomes" id="UP001235720"/>
    </source>
</evidence>
<accession>A0ABT7TCJ9</accession>
<dbReference type="Gene3D" id="2.170.8.10">
    <property type="entry name" value="Phosphoenolpyruvate Carboxykinase, domain 2"/>
    <property type="match status" value="1"/>
</dbReference>
<feature type="binding site" evidence="9">
    <location>
        <position position="425"/>
    </location>
    <ligand>
        <name>GTP</name>
        <dbReference type="ChEBI" id="CHEBI:37565"/>
    </ligand>
</feature>
<dbReference type="InterPro" id="IPR035078">
    <property type="entry name" value="PEP_carboxykinase_GTP_N"/>
</dbReference>
<dbReference type="PANTHER" id="PTHR11561">
    <property type="entry name" value="PHOSPHOENOLPYRUVATE CARBOXYKINASE"/>
    <property type="match status" value="1"/>
</dbReference>
<feature type="binding site" evidence="9">
    <location>
        <position position="257"/>
    </location>
    <ligand>
        <name>Mn(2+)</name>
        <dbReference type="ChEBI" id="CHEBI:29035"/>
    </ligand>
</feature>
<feature type="binding site" evidence="9">
    <location>
        <begin position="228"/>
        <end position="230"/>
    </location>
    <ligand>
        <name>substrate</name>
    </ligand>
</feature>
<dbReference type="HAMAP" id="MF_00452">
    <property type="entry name" value="PEPCK_GTP"/>
    <property type="match status" value="1"/>
</dbReference>
<keyword evidence="8 9" id="KW-0456">Lyase</keyword>
<evidence type="ECO:0000256" key="5">
    <source>
        <dbReference type="ARBA" id="ARBA00022793"/>
    </source>
</evidence>
<evidence type="ECO:0000256" key="7">
    <source>
        <dbReference type="ARBA" id="ARBA00023211"/>
    </source>
</evidence>
<feature type="binding site" evidence="9">
    <location>
        <position position="304"/>
    </location>
    <ligand>
        <name>Mn(2+)</name>
        <dbReference type="ChEBI" id="CHEBI:29035"/>
    </ligand>
</feature>
<dbReference type="PANTHER" id="PTHR11561:SF0">
    <property type="entry name" value="PHOSPHOENOLPYRUVATE CARBOXYKINASE [GTP]-RELATED"/>
    <property type="match status" value="1"/>
</dbReference>
<keyword evidence="14" id="KW-1185">Reference proteome</keyword>
<comment type="caution">
    <text evidence="13">The sequence shown here is derived from an EMBL/GenBank/DDBJ whole genome shotgun (WGS) entry which is preliminary data.</text>
</comment>
<feature type="binding site" evidence="9">
    <location>
        <position position="279"/>
    </location>
    <ligand>
        <name>substrate</name>
    </ligand>
</feature>
<feature type="binding site" evidence="9">
    <location>
        <begin position="519"/>
        <end position="522"/>
    </location>
    <ligand>
        <name>GTP</name>
        <dbReference type="ChEBI" id="CHEBI:37565"/>
    </ligand>
</feature>
<dbReference type="Gene3D" id="3.40.449.10">
    <property type="entry name" value="Phosphoenolpyruvate Carboxykinase, domain 1"/>
    <property type="match status" value="1"/>
</dbReference>